<dbReference type="AlphaFoldDB" id="C4J7J1"/>
<dbReference type="EMBL" id="BT086788">
    <property type="protein sequence ID" value="ACR37141.1"/>
    <property type="molecule type" value="mRNA"/>
</dbReference>
<evidence type="ECO:0000313" key="1">
    <source>
        <dbReference type="EMBL" id="ACR37141.1"/>
    </source>
</evidence>
<organism evidence="1">
    <name type="scientific">Zea mays</name>
    <name type="common">Maize</name>
    <dbReference type="NCBI Taxonomy" id="4577"/>
    <lineage>
        <taxon>Eukaryota</taxon>
        <taxon>Viridiplantae</taxon>
        <taxon>Streptophyta</taxon>
        <taxon>Embryophyta</taxon>
        <taxon>Tracheophyta</taxon>
        <taxon>Spermatophyta</taxon>
        <taxon>Magnoliopsida</taxon>
        <taxon>Liliopsida</taxon>
        <taxon>Poales</taxon>
        <taxon>Poaceae</taxon>
        <taxon>PACMAD clade</taxon>
        <taxon>Panicoideae</taxon>
        <taxon>Andropogonodae</taxon>
        <taxon>Andropogoneae</taxon>
        <taxon>Tripsacinae</taxon>
        <taxon>Zea</taxon>
    </lineage>
</organism>
<reference evidence="1" key="2">
    <citation type="submission" date="2012-06" db="EMBL/GenBank/DDBJ databases">
        <authorList>
            <person name="Yu Y."/>
            <person name="Currie J."/>
            <person name="Lomeli R."/>
            <person name="Angelova A."/>
            <person name="Collura K."/>
            <person name="Wissotski M."/>
            <person name="Campos D."/>
            <person name="Kudrna D."/>
            <person name="Golser W."/>
            <person name="Ashely E."/>
            <person name="Descour A."/>
            <person name="Fernandes J."/>
            <person name="Soderlund C."/>
            <person name="Walbot V."/>
        </authorList>
    </citation>
    <scope>NUCLEOTIDE SEQUENCE</scope>
    <source>
        <strain evidence="1">B73</strain>
    </source>
</reference>
<accession>C4J7J1</accession>
<protein>
    <submittedName>
        <fullName evidence="1">Uncharacterized protein</fullName>
    </submittedName>
</protein>
<proteinExistence type="evidence at transcript level"/>
<sequence>MSEKNPGVVFCGDVIPKSRGNDVAPDSSYFDLKLNTPLVAPSAHGTGTHDPST</sequence>
<reference evidence="1" key="1">
    <citation type="journal article" date="2009" name="PLoS Genet.">
        <title>Sequencing, mapping, and analysis of 27,455 maize full-length cDNAs.</title>
        <authorList>
            <person name="Soderlund C."/>
            <person name="Descour A."/>
            <person name="Kudrna D."/>
            <person name="Bomhoff M."/>
            <person name="Boyd L."/>
            <person name="Currie J."/>
            <person name="Angelova A."/>
            <person name="Collura K."/>
            <person name="Wissotski M."/>
            <person name="Ashley E."/>
            <person name="Morrow D."/>
            <person name="Fernandes J."/>
            <person name="Walbot V."/>
            <person name="Yu Y."/>
        </authorList>
    </citation>
    <scope>NUCLEOTIDE SEQUENCE</scope>
    <source>
        <strain evidence="1">B73</strain>
    </source>
</reference>
<name>C4J7J1_MAIZE</name>